<organism evidence="1">
    <name type="scientific">Rhizophora mucronata</name>
    <name type="common">Asiatic mangrove</name>
    <dbReference type="NCBI Taxonomy" id="61149"/>
    <lineage>
        <taxon>Eukaryota</taxon>
        <taxon>Viridiplantae</taxon>
        <taxon>Streptophyta</taxon>
        <taxon>Embryophyta</taxon>
        <taxon>Tracheophyta</taxon>
        <taxon>Spermatophyta</taxon>
        <taxon>Magnoliopsida</taxon>
        <taxon>eudicotyledons</taxon>
        <taxon>Gunneridae</taxon>
        <taxon>Pentapetalae</taxon>
        <taxon>rosids</taxon>
        <taxon>fabids</taxon>
        <taxon>Malpighiales</taxon>
        <taxon>Rhizophoraceae</taxon>
        <taxon>Rhizophora</taxon>
    </lineage>
</organism>
<accession>A0A2P2Q8B7</accession>
<dbReference type="EMBL" id="GGEC01082726">
    <property type="protein sequence ID" value="MBX63210.1"/>
    <property type="molecule type" value="Transcribed_RNA"/>
</dbReference>
<protein>
    <submittedName>
        <fullName evidence="1">Uncharacterized protein</fullName>
    </submittedName>
</protein>
<sequence length="60" mass="6969">MGTLLKLPRIAIYHCQSLLSWLRWCQVFPGLLMMHFTELLTFISRSTQASARVRGKRFAS</sequence>
<reference evidence="1" key="1">
    <citation type="submission" date="2018-02" db="EMBL/GenBank/DDBJ databases">
        <title>Rhizophora mucronata_Transcriptome.</title>
        <authorList>
            <person name="Meera S.P."/>
            <person name="Sreeshan A."/>
            <person name="Augustine A."/>
        </authorList>
    </citation>
    <scope>NUCLEOTIDE SEQUENCE</scope>
    <source>
        <tissue evidence="1">Leaf</tissue>
    </source>
</reference>
<evidence type="ECO:0000313" key="1">
    <source>
        <dbReference type="EMBL" id="MBX63210.1"/>
    </source>
</evidence>
<dbReference type="AlphaFoldDB" id="A0A2P2Q8B7"/>
<name>A0A2P2Q8B7_RHIMU</name>
<proteinExistence type="predicted"/>